<keyword evidence="3" id="KW-0540">Nuclease</keyword>
<protein>
    <recommendedName>
        <fullName evidence="9">Antitoxin</fullName>
    </recommendedName>
</protein>
<dbReference type="InterPro" id="IPR008201">
    <property type="entry name" value="HepT-like"/>
</dbReference>
<keyword evidence="4" id="KW-0547">Nucleotide-binding</keyword>
<evidence type="ECO:0000313" key="7">
    <source>
        <dbReference type="EMBL" id="ASC73533.1"/>
    </source>
</evidence>
<dbReference type="PANTHER" id="PTHR34139:SF1">
    <property type="entry name" value="RNASE MJ1380-RELATED"/>
    <property type="match status" value="1"/>
</dbReference>
<dbReference type="Proteomes" id="UP000191901">
    <property type="component" value="Chromosome"/>
</dbReference>
<keyword evidence="1" id="KW-0597">Phosphoprotein</keyword>
<sequence length="130" mass="14886">MSDIALLREVLRQIEEAINRIERRFTGIQSAKDFTQTDEGLDRLDGIAMMLIWMGESIKNLEKYGGKKFLAAYPDVDWKGAKGTRDILSHHYGDVDVEVVFDICDRYIPSVKMTIERMKQDLDAGSETIQ</sequence>
<dbReference type="GO" id="GO:0016787">
    <property type="term" value="F:hydrolase activity"/>
    <property type="evidence" value="ECO:0007669"/>
    <property type="project" value="UniProtKB-KW"/>
</dbReference>
<dbReference type="PANTHER" id="PTHR34139">
    <property type="entry name" value="UPF0331 PROTEIN MJ0127"/>
    <property type="match status" value="1"/>
</dbReference>
<dbReference type="STRING" id="1641165.XM38_25325"/>
<evidence type="ECO:0000256" key="2">
    <source>
        <dbReference type="ARBA" id="ARBA00022649"/>
    </source>
</evidence>
<evidence type="ECO:0000256" key="4">
    <source>
        <dbReference type="ARBA" id="ARBA00022741"/>
    </source>
</evidence>
<keyword evidence="5" id="KW-0378">Hydrolase</keyword>
<dbReference type="AlphaFoldDB" id="A0A1Z3HT98"/>
<dbReference type="OrthoDB" id="9810538at2"/>
<evidence type="ECO:0000256" key="3">
    <source>
        <dbReference type="ARBA" id="ARBA00022722"/>
    </source>
</evidence>
<evidence type="ECO:0000256" key="6">
    <source>
        <dbReference type="SAM" id="Coils"/>
    </source>
</evidence>
<feature type="coiled-coil region" evidence="6">
    <location>
        <begin position="4"/>
        <end position="31"/>
    </location>
</feature>
<gene>
    <name evidence="7" type="ORF">XM38_045000</name>
</gene>
<keyword evidence="2" id="KW-1277">Toxin-antitoxin system</keyword>
<name>A0A1Z3HT98_9CYAN</name>
<evidence type="ECO:0000256" key="5">
    <source>
        <dbReference type="ARBA" id="ARBA00022801"/>
    </source>
</evidence>
<dbReference type="GO" id="GO:0000166">
    <property type="term" value="F:nucleotide binding"/>
    <property type="evidence" value="ECO:0007669"/>
    <property type="project" value="UniProtKB-KW"/>
</dbReference>
<dbReference type="GO" id="GO:0110001">
    <property type="term" value="C:toxin-antitoxin complex"/>
    <property type="evidence" value="ECO:0007669"/>
    <property type="project" value="InterPro"/>
</dbReference>
<evidence type="ECO:0000256" key="1">
    <source>
        <dbReference type="ARBA" id="ARBA00022553"/>
    </source>
</evidence>
<dbReference type="InterPro" id="IPR051813">
    <property type="entry name" value="HepT_RNase_toxin"/>
</dbReference>
<evidence type="ECO:0000313" key="8">
    <source>
        <dbReference type="Proteomes" id="UP000191901"/>
    </source>
</evidence>
<proteinExistence type="predicted"/>
<keyword evidence="6" id="KW-0175">Coiled coil</keyword>
<dbReference type="Pfam" id="PF01934">
    <property type="entry name" value="HepT-like"/>
    <property type="match status" value="1"/>
</dbReference>
<dbReference type="EMBL" id="CP021983">
    <property type="protein sequence ID" value="ASC73533.1"/>
    <property type="molecule type" value="Genomic_DNA"/>
</dbReference>
<dbReference type="KEGG" id="hhg:XM38_045000"/>
<dbReference type="RefSeq" id="WP_080813760.1">
    <property type="nucleotide sequence ID" value="NZ_CP021983.2"/>
</dbReference>
<organism evidence="7 8">
    <name type="scientific">Halomicronema hongdechloris C2206</name>
    <dbReference type="NCBI Taxonomy" id="1641165"/>
    <lineage>
        <taxon>Bacteria</taxon>
        <taxon>Bacillati</taxon>
        <taxon>Cyanobacteriota</taxon>
        <taxon>Cyanophyceae</taxon>
        <taxon>Nodosilineales</taxon>
        <taxon>Nodosilineaceae</taxon>
        <taxon>Halomicronema</taxon>
    </lineage>
</organism>
<accession>A0A1Z3HT98</accession>
<evidence type="ECO:0008006" key="9">
    <source>
        <dbReference type="Google" id="ProtNLM"/>
    </source>
</evidence>
<reference evidence="7 8" key="1">
    <citation type="journal article" date="2016" name="Biochim. Biophys. Acta">
        <title>Characterization of red-shifted phycobilisomes isolated from the chlorophyll f-containing cyanobacterium Halomicronema hongdechloris.</title>
        <authorList>
            <person name="Li Y."/>
            <person name="Lin Y."/>
            <person name="Garvey C.J."/>
            <person name="Birch D."/>
            <person name="Corkery R.W."/>
            <person name="Loughlin P.C."/>
            <person name="Scheer H."/>
            <person name="Willows R.D."/>
            <person name="Chen M."/>
        </authorList>
    </citation>
    <scope>NUCLEOTIDE SEQUENCE [LARGE SCALE GENOMIC DNA]</scope>
    <source>
        <strain evidence="7 8">C2206</strain>
    </source>
</reference>
<dbReference type="GO" id="GO:0004540">
    <property type="term" value="F:RNA nuclease activity"/>
    <property type="evidence" value="ECO:0007669"/>
    <property type="project" value="InterPro"/>
</dbReference>
<keyword evidence="8" id="KW-1185">Reference proteome</keyword>